<dbReference type="Proteomes" id="UP001151760">
    <property type="component" value="Unassembled WGS sequence"/>
</dbReference>
<comment type="caution">
    <text evidence="2">The sequence shown here is derived from an EMBL/GenBank/DDBJ whole genome shotgun (WGS) entry which is preliminary data.</text>
</comment>
<organism evidence="2 3">
    <name type="scientific">Tanacetum coccineum</name>
    <dbReference type="NCBI Taxonomy" id="301880"/>
    <lineage>
        <taxon>Eukaryota</taxon>
        <taxon>Viridiplantae</taxon>
        <taxon>Streptophyta</taxon>
        <taxon>Embryophyta</taxon>
        <taxon>Tracheophyta</taxon>
        <taxon>Spermatophyta</taxon>
        <taxon>Magnoliopsida</taxon>
        <taxon>eudicotyledons</taxon>
        <taxon>Gunneridae</taxon>
        <taxon>Pentapetalae</taxon>
        <taxon>asterids</taxon>
        <taxon>campanulids</taxon>
        <taxon>Asterales</taxon>
        <taxon>Asteraceae</taxon>
        <taxon>Asteroideae</taxon>
        <taxon>Anthemideae</taxon>
        <taxon>Anthemidinae</taxon>
        <taxon>Tanacetum</taxon>
    </lineage>
</organism>
<evidence type="ECO:0008006" key="4">
    <source>
        <dbReference type="Google" id="ProtNLM"/>
    </source>
</evidence>
<sequence length="162" mass="18432">MQPLGTWCGGGRSSPPPSPPWDRATSADICTRPHGGLIEEGITASFKGRWKDRKSKFKRHEFVLRDGYKEPIKIRDFPPIDFIINEWRKLCDHFTSEKHLACSSVVESLNNVVESFNNAVESFNNAFELFMFLFDVVQPGSGTSSDHMWSLQVHIPKPDPRL</sequence>
<protein>
    <recommendedName>
        <fullName evidence="4">Exocyst subunit Exo70 family protein</fullName>
    </recommendedName>
</protein>
<keyword evidence="3" id="KW-1185">Reference proteome</keyword>
<accession>A0ABQ4YR57</accession>
<reference evidence="2" key="1">
    <citation type="journal article" date="2022" name="Int. J. Mol. Sci.">
        <title>Draft Genome of Tanacetum Coccineum: Genomic Comparison of Closely Related Tanacetum-Family Plants.</title>
        <authorList>
            <person name="Yamashiro T."/>
            <person name="Shiraishi A."/>
            <person name="Nakayama K."/>
            <person name="Satake H."/>
        </authorList>
    </citation>
    <scope>NUCLEOTIDE SEQUENCE</scope>
</reference>
<dbReference type="EMBL" id="BQNB010010634">
    <property type="protein sequence ID" value="GJS79941.1"/>
    <property type="molecule type" value="Genomic_DNA"/>
</dbReference>
<reference evidence="2" key="2">
    <citation type="submission" date="2022-01" db="EMBL/GenBank/DDBJ databases">
        <authorList>
            <person name="Yamashiro T."/>
            <person name="Shiraishi A."/>
            <person name="Satake H."/>
            <person name="Nakayama K."/>
        </authorList>
    </citation>
    <scope>NUCLEOTIDE SEQUENCE</scope>
</reference>
<evidence type="ECO:0000313" key="3">
    <source>
        <dbReference type="Proteomes" id="UP001151760"/>
    </source>
</evidence>
<feature type="region of interest" description="Disordered" evidence="1">
    <location>
        <begin position="1"/>
        <end position="25"/>
    </location>
</feature>
<proteinExistence type="predicted"/>
<name>A0ABQ4YR57_9ASTR</name>
<gene>
    <name evidence="2" type="ORF">Tco_0729822</name>
</gene>
<evidence type="ECO:0000313" key="2">
    <source>
        <dbReference type="EMBL" id="GJS79941.1"/>
    </source>
</evidence>
<evidence type="ECO:0000256" key="1">
    <source>
        <dbReference type="SAM" id="MobiDB-lite"/>
    </source>
</evidence>